<reference evidence="1 2" key="1">
    <citation type="submission" date="2017-06" db="EMBL/GenBank/DDBJ databases">
        <authorList>
            <person name="Kim H.J."/>
            <person name="Triplett B.A."/>
        </authorList>
    </citation>
    <scope>NUCLEOTIDE SEQUENCE [LARGE SCALE GENOMIC DNA]</scope>
    <source>
        <strain evidence="1 2">DSM 45207</strain>
    </source>
</reference>
<dbReference type="Proteomes" id="UP000198348">
    <property type="component" value="Unassembled WGS sequence"/>
</dbReference>
<name>A0A238WSW7_9PSEU</name>
<dbReference type="EMBL" id="FZNW01000007">
    <property type="protein sequence ID" value="SNR49620.1"/>
    <property type="molecule type" value="Genomic_DNA"/>
</dbReference>
<sequence>MNIPDHIPAGMSFAEGYRNLRDACREAQSLPEEDMRTFLGSLADRFDEFANSLDPQAE</sequence>
<keyword evidence="2" id="KW-1185">Reference proteome</keyword>
<accession>A0A238WSW7</accession>
<gene>
    <name evidence="1" type="ORF">SAMN06265360_107183</name>
</gene>
<dbReference type="AlphaFoldDB" id="A0A238WSW7"/>
<organism evidence="1 2">
    <name type="scientific">Haloechinothrix alba</name>
    <dbReference type="NCBI Taxonomy" id="664784"/>
    <lineage>
        <taxon>Bacteria</taxon>
        <taxon>Bacillati</taxon>
        <taxon>Actinomycetota</taxon>
        <taxon>Actinomycetes</taxon>
        <taxon>Pseudonocardiales</taxon>
        <taxon>Pseudonocardiaceae</taxon>
        <taxon>Haloechinothrix</taxon>
    </lineage>
</organism>
<proteinExistence type="predicted"/>
<evidence type="ECO:0000313" key="1">
    <source>
        <dbReference type="EMBL" id="SNR49620.1"/>
    </source>
</evidence>
<protein>
    <submittedName>
        <fullName evidence="1">Uncharacterized protein</fullName>
    </submittedName>
</protein>
<evidence type="ECO:0000313" key="2">
    <source>
        <dbReference type="Proteomes" id="UP000198348"/>
    </source>
</evidence>